<organism evidence="1 2">
    <name type="scientific">Actinocrispum wychmicini</name>
    <dbReference type="NCBI Taxonomy" id="1213861"/>
    <lineage>
        <taxon>Bacteria</taxon>
        <taxon>Bacillati</taxon>
        <taxon>Actinomycetota</taxon>
        <taxon>Actinomycetes</taxon>
        <taxon>Pseudonocardiales</taxon>
        <taxon>Pseudonocardiaceae</taxon>
        <taxon>Actinocrispum</taxon>
    </lineage>
</organism>
<gene>
    <name evidence="1" type="ORF">EV192_108339</name>
</gene>
<name>A0A4R2J7H2_9PSEU</name>
<evidence type="ECO:0000313" key="2">
    <source>
        <dbReference type="Proteomes" id="UP000295680"/>
    </source>
</evidence>
<reference evidence="1 2" key="1">
    <citation type="submission" date="2019-03" db="EMBL/GenBank/DDBJ databases">
        <title>Genomic Encyclopedia of Type Strains, Phase IV (KMG-IV): sequencing the most valuable type-strain genomes for metagenomic binning, comparative biology and taxonomic classification.</title>
        <authorList>
            <person name="Goeker M."/>
        </authorList>
    </citation>
    <scope>NUCLEOTIDE SEQUENCE [LARGE SCALE GENOMIC DNA]</scope>
    <source>
        <strain evidence="1 2">DSM 45934</strain>
    </source>
</reference>
<dbReference type="Gene3D" id="3.30.530.20">
    <property type="match status" value="1"/>
</dbReference>
<proteinExistence type="predicted"/>
<keyword evidence="2" id="KW-1185">Reference proteome</keyword>
<sequence length="174" mass="19552">MITASNWGATETERARPYPAGDCLTGPVRVLDRAVTVHAPADLMYRWMCQISLAPYSYDLVDNWGRRSPTELVPGTENLTVGQRLMVFDLVDVQPGHQFTGRGLPSAERLFGRMAITYAAEPAGPDSCRLVCRLVVDRHLRGRLMAWGDLLMTRKQLLTLKKYAERDHRRGLPG</sequence>
<evidence type="ECO:0000313" key="1">
    <source>
        <dbReference type="EMBL" id="TCO55051.1"/>
    </source>
</evidence>
<dbReference type="InterPro" id="IPR023393">
    <property type="entry name" value="START-like_dom_sf"/>
</dbReference>
<dbReference type="AlphaFoldDB" id="A0A4R2J7H2"/>
<dbReference type="RefSeq" id="WP_207926371.1">
    <property type="nucleotide sequence ID" value="NZ_SLWS01000008.1"/>
</dbReference>
<dbReference type="Proteomes" id="UP000295680">
    <property type="component" value="Unassembled WGS sequence"/>
</dbReference>
<evidence type="ECO:0008006" key="3">
    <source>
        <dbReference type="Google" id="ProtNLM"/>
    </source>
</evidence>
<comment type="caution">
    <text evidence="1">The sequence shown here is derived from an EMBL/GenBank/DDBJ whole genome shotgun (WGS) entry which is preliminary data.</text>
</comment>
<dbReference type="EMBL" id="SLWS01000008">
    <property type="protein sequence ID" value="TCO55051.1"/>
    <property type="molecule type" value="Genomic_DNA"/>
</dbReference>
<dbReference type="SUPFAM" id="SSF55961">
    <property type="entry name" value="Bet v1-like"/>
    <property type="match status" value="1"/>
</dbReference>
<protein>
    <recommendedName>
        <fullName evidence="3">Polyketide cyclase/dehydrase/lipid transport protein</fullName>
    </recommendedName>
</protein>
<accession>A0A4R2J7H2</accession>